<reference evidence="2" key="1">
    <citation type="submission" date="2023-06" db="EMBL/GenBank/DDBJ databases">
        <title>Genome-scale phylogeny and comparative genomics of the fungal order Sordariales.</title>
        <authorList>
            <consortium name="Lawrence Berkeley National Laboratory"/>
            <person name="Hensen N."/>
            <person name="Bonometti L."/>
            <person name="Westerberg I."/>
            <person name="Brannstrom I.O."/>
            <person name="Guillou S."/>
            <person name="Cros-Aarteil S."/>
            <person name="Calhoun S."/>
            <person name="Haridas S."/>
            <person name="Kuo A."/>
            <person name="Mondo S."/>
            <person name="Pangilinan J."/>
            <person name="Riley R."/>
            <person name="LaButti K."/>
            <person name="Andreopoulos B."/>
            <person name="Lipzen A."/>
            <person name="Chen C."/>
            <person name="Yanf M."/>
            <person name="Daum C."/>
            <person name="Ng V."/>
            <person name="Clum A."/>
            <person name="Steindorff A."/>
            <person name="Ohm R."/>
            <person name="Martin F."/>
            <person name="Silar P."/>
            <person name="Natvig D."/>
            <person name="Lalanne C."/>
            <person name="Gautier V."/>
            <person name="Ament-velasquez S.L."/>
            <person name="Kruys A."/>
            <person name="Hutchinson M.I."/>
            <person name="Powell A.J."/>
            <person name="Barry K."/>
            <person name="Miller A.N."/>
            <person name="Grigoriev I.V."/>
            <person name="Debuchy R."/>
            <person name="Gladieux P."/>
            <person name="Thoren M.H."/>
            <person name="Johannesson H."/>
        </authorList>
    </citation>
    <scope>NUCLEOTIDE SEQUENCE</scope>
    <source>
        <strain evidence="2">SMH3391-2</strain>
    </source>
</reference>
<dbReference type="AlphaFoldDB" id="A0AA39WUW0"/>
<comment type="caution">
    <text evidence="2">The sequence shown here is derived from an EMBL/GenBank/DDBJ whole genome shotgun (WGS) entry which is preliminary data.</text>
</comment>
<organism evidence="2 3">
    <name type="scientific">Bombardia bombarda</name>
    <dbReference type="NCBI Taxonomy" id="252184"/>
    <lineage>
        <taxon>Eukaryota</taxon>
        <taxon>Fungi</taxon>
        <taxon>Dikarya</taxon>
        <taxon>Ascomycota</taxon>
        <taxon>Pezizomycotina</taxon>
        <taxon>Sordariomycetes</taxon>
        <taxon>Sordariomycetidae</taxon>
        <taxon>Sordariales</taxon>
        <taxon>Lasiosphaeriaceae</taxon>
        <taxon>Bombardia</taxon>
    </lineage>
</organism>
<name>A0AA39WUW0_9PEZI</name>
<evidence type="ECO:0000313" key="2">
    <source>
        <dbReference type="EMBL" id="KAK0621765.1"/>
    </source>
</evidence>
<evidence type="ECO:0000313" key="3">
    <source>
        <dbReference type="Proteomes" id="UP001174934"/>
    </source>
</evidence>
<keyword evidence="3" id="KW-1185">Reference proteome</keyword>
<feature type="compositionally biased region" description="Basic residues" evidence="1">
    <location>
        <begin position="75"/>
        <end position="84"/>
    </location>
</feature>
<dbReference type="Proteomes" id="UP001174934">
    <property type="component" value="Unassembled WGS sequence"/>
</dbReference>
<sequence length="84" mass="9201">MIVDLSVQAAAGRTSRLRLIDQSLGDAKYVLGRSTDAKTLLLPSTCIEPPGHSRVSCREGAPKPAAHPIPPWDSRHRKRCSSRR</sequence>
<protein>
    <submittedName>
        <fullName evidence="2">Uncharacterized protein</fullName>
    </submittedName>
</protein>
<accession>A0AA39WUW0</accession>
<evidence type="ECO:0000256" key="1">
    <source>
        <dbReference type="SAM" id="MobiDB-lite"/>
    </source>
</evidence>
<feature type="region of interest" description="Disordered" evidence="1">
    <location>
        <begin position="51"/>
        <end position="84"/>
    </location>
</feature>
<proteinExistence type="predicted"/>
<gene>
    <name evidence="2" type="ORF">B0T17DRAFT_535044</name>
</gene>
<dbReference type="EMBL" id="JAULSR010000004">
    <property type="protein sequence ID" value="KAK0621765.1"/>
    <property type="molecule type" value="Genomic_DNA"/>
</dbReference>